<gene>
    <name evidence="3" type="ORF">SAMN05518846_101464</name>
</gene>
<dbReference type="STRING" id="1884381.SAMN05518846_101464"/>
<proteinExistence type="predicted"/>
<dbReference type="InterPro" id="IPR058531">
    <property type="entry name" value="Baseplate_J_M"/>
</dbReference>
<evidence type="ECO:0000313" key="4">
    <source>
        <dbReference type="Proteomes" id="UP000198915"/>
    </source>
</evidence>
<feature type="domain" description="Baseplate J-like central" evidence="2">
    <location>
        <begin position="209"/>
        <end position="277"/>
    </location>
</feature>
<protein>
    <submittedName>
        <fullName evidence="3">Baseplate J-like protein</fullName>
    </submittedName>
</protein>
<feature type="domain" description="Baseplate protein J-like barrel" evidence="1">
    <location>
        <begin position="98"/>
        <end position="182"/>
    </location>
</feature>
<dbReference type="Pfam" id="PF04865">
    <property type="entry name" value="Baseplate_J"/>
    <property type="match status" value="1"/>
</dbReference>
<dbReference type="EMBL" id="FORT01000001">
    <property type="protein sequence ID" value="SFI89741.1"/>
    <property type="molecule type" value="Genomic_DNA"/>
</dbReference>
<name>A0A1I3LY79_9BACL</name>
<evidence type="ECO:0000259" key="1">
    <source>
        <dbReference type="Pfam" id="PF04865"/>
    </source>
</evidence>
<accession>A0A1I3LY79</accession>
<reference evidence="4" key="1">
    <citation type="submission" date="2016-10" db="EMBL/GenBank/DDBJ databases">
        <authorList>
            <person name="Varghese N."/>
            <person name="Submissions S."/>
        </authorList>
    </citation>
    <scope>NUCLEOTIDE SEQUENCE [LARGE SCALE GENOMIC DNA]</scope>
    <source>
        <strain evidence="4">OK042</strain>
    </source>
</reference>
<dbReference type="Pfam" id="PF26078">
    <property type="entry name" value="Baseplate_J_M"/>
    <property type="match status" value="1"/>
</dbReference>
<organism evidence="3 4">
    <name type="scientific">Brevibacillus centrosporus</name>
    <dbReference type="NCBI Taxonomy" id="54910"/>
    <lineage>
        <taxon>Bacteria</taxon>
        <taxon>Bacillati</taxon>
        <taxon>Bacillota</taxon>
        <taxon>Bacilli</taxon>
        <taxon>Bacillales</taxon>
        <taxon>Paenibacillaceae</taxon>
        <taxon>Brevibacillus</taxon>
    </lineage>
</organism>
<dbReference type="RefSeq" id="WP_092266332.1">
    <property type="nucleotide sequence ID" value="NZ_FORT01000001.1"/>
</dbReference>
<evidence type="ECO:0000259" key="2">
    <source>
        <dbReference type="Pfam" id="PF26078"/>
    </source>
</evidence>
<keyword evidence="4" id="KW-1185">Reference proteome</keyword>
<evidence type="ECO:0000313" key="3">
    <source>
        <dbReference type="EMBL" id="SFI89741.1"/>
    </source>
</evidence>
<dbReference type="Proteomes" id="UP000198915">
    <property type="component" value="Unassembled WGS sequence"/>
</dbReference>
<dbReference type="AlphaFoldDB" id="A0A1I3LY79"/>
<dbReference type="InterPro" id="IPR006949">
    <property type="entry name" value="Barrel_Baseplate_J-like"/>
</dbReference>
<sequence length="386" mass="42587">MIDPQDLIDPMPSAPVWIDEMSKDPNVEKLGLRNTKPGGVWRTLLEAFWRGGRDIRNLLRSVVNSIFNPTGDWADLKAAEHNVQRILARQTEGKVILTRSDATTDSIIPEGSIFRTKPDMQGKTYRYLSTARMLFPAGQTELPVPIRAESPGAAYNVPANTITQIVTHLPVDAVTNRDDWITAEGLDRESDDSLNLRRQLVWTELAQGGGNALTYESIARSVPGVLWVSVDDTHPRGQGTVDVYIGGVAGAPPAELIELAQAKLNEKKSIIADVLAKAPTMIPVNIEGTIFYDPDYGDPTTLLPQHTEVLQVMVRIDPDDKDIYPLVEKVDKFGLPVDRIEGNLRTIPYTVSVKLTSPAQDLLPLKNQRLEIGTINLTYQAAVKQS</sequence>